<dbReference type="Proteomes" id="UP000306509">
    <property type="component" value="Unassembled WGS sequence"/>
</dbReference>
<proteinExistence type="predicted"/>
<accession>A0A4U8Q7M7</accession>
<protein>
    <submittedName>
        <fullName evidence="1">Uncharacterized protein</fullName>
    </submittedName>
</protein>
<gene>
    <name evidence="1" type="ORF">DSM106044_02087</name>
</gene>
<organism evidence="1 2">
    <name type="scientific">Robinsoniella peoriensis</name>
    <dbReference type="NCBI Taxonomy" id="180332"/>
    <lineage>
        <taxon>Bacteria</taxon>
        <taxon>Bacillati</taxon>
        <taxon>Bacillota</taxon>
        <taxon>Clostridia</taxon>
        <taxon>Lachnospirales</taxon>
        <taxon>Lachnospiraceae</taxon>
        <taxon>Robinsoniella</taxon>
    </lineage>
</organism>
<keyword evidence="2" id="KW-1185">Reference proteome</keyword>
<evidence type="ECO:0000313" key="1">
    <source>
        <dbReference type="EMBL" id="TLD00891.1"/>
    </source>
</evidence>
<name>A0A4U8Q7M7_9FIRM</name>
<dbReference type="RefSeq" id="WP_047833487.1">
    <property type="nucleotide sequence ID" value="NZ_JBHTNY010000003.1"/>
</dbReference>
<comment type="caution">
    <text evidence="1">The sequence shown here is derived from an EMBL/GenBank/DDBJ whole genome shotgun (WGS) entry which is preliminary data.</text>
</comment>
<evidence type="ECO:0000313" key="2">
    <source>
        <dbReference type="Proteomes" id="UP000306509"/>
    </source>
</evidence>
<dbReference type="EMBL" id="QGQD01000045">
    <property type="protein sequence ID" value="TLD00891.1"/>
    <property type="molecule type" value="Genomic_DNA"/>
</dbReference>
<reference evidence="1 2" key="1">
    <citation type="journal article" date="2019" name="Anaerobe">
        <title>Detection of Robinsoniella peoriensis in multiple bone samples of a trauma patient.</title>
        <authorList>
            <person name="Schrottner P."/>
            <person name="Hartwich K."/>
            <person name="Bunk B."/>
            <person name="Schober I."/>
            <person name="Helbig S."/>
            <person name="Rudolph W.W."/>
            <person name="Gunzer F."/>
        </authorList>
    </citation>
    <scope>NUCLEOTIDE SEQUENCE [LARGE SCALE GENOMIC DNA]</scope>
    <source>
        <strain evidence="1 2">DSM 106044</strain>
    </source>
</reference>
<sequence length="126" mass="14499" precursor="true">MAKRIFLLLVTFIIFCSVILIASADENKAESEDNFVVYEGQKYDKNNLSDETLKWLDWYNGLPDDLKETISYVPSELFTDSLYQQKARAYEASDFKKNCTLENISPFLAPTGGVEPPYDPSYWNEC</sequence>
<dbReference type="AlphaFoldDB" id="A0A4U8Q7M7"/>